<dbReference type="InterPro" id="IPR008160">
    <property type="entry name" value="Collagen"/>
</dbReference>
<dbReference type="GO" id="GO:0005615">
    <property type="term" value="C:extracellular space"/>
    <property type="evidence" value="ECO:0007669"/>
    <property type="project" value="TreeGrafter"/>
</dbReference>
<feature type="region of interest" description="Disordered" evidence="6">
    <location>
        <begin position="615"/>
        <end position="681"/>
    </location>
</feature>
<dbReference type="InterPro" id="IPR002035">
    <property type="entry name" value="VWF_A"/>
</dbReference>
<comment type="caution">
    <text evidence="9">The sequence shown here is derived from an EMBL/GenBank/DDBJ whole genome shotgun (WGS) entry which is preliminary data.</text>
</comment>
<gene>
    <name evidence="9" type="ORF">GSTENG00015103001</name>
</gene>
<dbReference type="PANTHER" id="PTHR24020">
    <property type="entry name" value="COLLAGEN ALPHA"/>
    <property type="match status" value="1"/>
</dbReference>
<evidence type="ECO:0000256" key="5">
    <source>
        <dbReference type="ARBA" id="ARBA00022889"/>
    </source>
</evidence>
<dbReference type="EMBL" id="CAAE01014542">
    <property type="protein sequence ID" value="CAF97670.1"/>
    <property type="molecule type" value="Genomic_DNA"/>
</dbReference>
<protein>
    <submittedName>
        <fullName evidence="9">(spotted green pufferfish) hypothetical protein</fullName>
    </submittedName>
</protein>
<keyword evidence="2" id="KW-0964">Secreted</keyword>
<evidence type="ECO:0000259" key="8">
    <source>
        <dbReference type="PROSITE" id="PS50234"/>
    </source>
</evidence>
<name>Q4SNW2_TETNG</name>
<dbReference type="KEGG" id="tng:GSTEN00015103G001"/>
<feature type="compositionally biased region" description="Basic and acidic residues" evidence="6">
    <location>
        <begin position="654"/>
        <end position="666"/>
    </location>
</feature>
<dbReference type="PRINTS" id="PR00453">
    <property type="entry name" value="VWFADOMAIN"/>
</dbReference>
<dbReference type="Pfam" id="PF01391">
    <property type="entry name" value="Collagen"/>
    <property type="match status" value="3"/>
</dbReference>
<dbReference type="PANTHER" id="PTHR24020:SF29">
    <property type="entry name" value="COLLAGEN ALPHA-2(VI) CHAIN"/>
    <property type="match status" value="1"/>
</dbReference>
<dbReference type="InterPro" id="IPR036465">
    <property type="entry name" value="vWFA_dom_sf"/>
</dbReference>
<keyword evidence="3" id="KW-0272">Extracellular matrix</keyword>
<evidence type="ECO:0000313" key="9">
    <source>
        <dbReference type="EMBL" id="CAF97670.1"/>
    </source>
</evidence>
<evidence type="ECO:0000256" key="1">
    <source>
        <dbReference type="ARBA" id="ARBA00004498"/>
    </source>
</evidence>
<dbReference type="Pfam" id="PF00092">
    <property type="entry name" value="VWA"/>
    <property type="match status" value="2"/>
</dbReference>
<dbReference type="OrthoDB" id="9944853at2759"/>
<accession>Q4SNW2</accession>
<dbReference type="Gene3D" id="3.40.50.410">
    <property type="entry name" value="von Willebrand factor, type A domain"/>
    <property type="match status" value="2"/>
</dbReference>
<feature type="signal peptide" evidence="7">
    <location>
        <begin position="1"/>
        <end position="38"/>
    </location>
</feature>
<evidence type="ECO:0000256" key="7">
    <source>
        <dbReference type="SAM" id="SignalP"/>
    </source>
</evidence>
<feature type="compositionally biased region" description="Low complexity" evidence="6">
    <location>
        <begin position="317"/>
        <end position="332"/>
    </location>
</feature>
<feature type="domain" description="VWFA" evidence="8">
    <location>
        <begin position="709"/>
        <end position="896"/>
    </location>
</feature>
<feature type="compositionally biased region" description="Basic and acidic residues" evidence="6">
    <location>
        <begin position="376"/>
        <end position="388"/>
    </location>
</feature>
<keyword evidence="5" id="KW-0130">Cell adhesion</keyword>
<evidence type="ECO:0000256" key="4">
    <source>
        <dbReference type="ARBA" id="ARBA00022737"/>
    </source>
</evidence>
<comment type="subcellular location">
    <subcellularLocation>
        <location evidence="1">Secreted</location>
        <location evidence="1">Extracellular space</location>
        <location evidence="1">Extracellular matrix</location>
    </subcellularLocation>
</comment>
<dbReference type="FunFam" id="3.40.50.410:FF:000027">
    <property type="entry name" value="collagen alpha-2(VI) chain isoform X1"/>
    <property type="match status" value="1"/>
</dbReference>
<dbReference type="PROSITE" id="PS50234">
    <property type="entry name" value="VWFA"/>
    <property type="match status" value="2"/>
</dbReference>
<evidence type="ECO:0000256" key="2">
    <source>
        <dbReference type="ARBA" id="ARBA00022525"/>
    </source>
</evidence>
<organism evidence="9">
    <name type="scientific">Tetraodon nigroviridis</name>
    <name type="common">Spotted green pufferfish</name>
    <name type="synonym">Chelonodon nigroviridis</name>
    <dbReference type="NCBI Taxonomy" id="99883"/>
    <lineage>
        <taxon>Eukaryota</taxon>
        <taxon>Metazoa</taxon>
        <taxon>Chordata</taxon>
        <taxon>Craniata</taxon>
        <taxon>Vertebrata</taxon>
        <taxon>Euteleostomi</taxon>
        <taxon>Actinopterygii</taxon>
        <taxon>Neopterygii</taxon>
        <taxon>Teleostei</taxon>
        <taxon>Neoteleostei</taxon>
        <taxon>Acanthomorphata</taxon>
        <taxon>Eupercaria</taxon>
        <taxon>Tetraodontiformes</taxon>
        <taxon>Tetradontoidea</taxon>
        <taxon>Tetraodontidae</taxon>
        <taxon>Tetraodon</taxon>
    </lineage>
</organism>
<dbReference type="AlphaFoldDB" id="Q4SNW2"/>
<reference evidence="9" key="1">
    <citation type="journal article" date="2004" name="Nature">
        <title>Genome duplication in the teleost fish Tetraodon nigroviridis reveals the early vertebrate proto-karyotype.</title>
        <authorList>
            <person name="Jaillon O."/>
            <person name="Aury J.-M."/>
            <person name="Brunet F."/>
            <person name="Petit J.-L."/>
            <person name="Stange-Thomann N."/>
            <person name="Mauceli E."/>
            <person name="Bouneau L."/>
            <person name="Fischer C."/>
            <person name="Ozouf-Costaz C."/>
            <person name="Bernot A."/>
            <person name="Nicaud S."/>
            <person name="Jaffe D."/>
            <person name="Fisher S."/>
            <person name="Lutfalla G."/>
            <person name="Dossat C."/>
            <person name="Segurens B."/>
            <person name="Dasilva C."/>
            <person name="Salanoubat M."/>
            <person name="Levy M."/>
            <person name="Boudet N."/>
            <person name="Castellano S."/>
            <person name="Anthouard V."/>
            <person name="Jubin C."/>
            <person name="Castelli V."/>
            <person name="Katinka M."/>
            <person name="Vacherie B."/>
            <person name="Biemont C."/>
            <person name="Skalli Z."/>
            <person name="Cattolico L."/>
            <person name="Poulain J."/>
            <person name="De Berardinis V."/>
            <person name="Cruaud C."/>
            <person name="Duprat S."/>
            <person name="Brottier P."/>
            <person name="Coutanceau J.-P."/>
            <person name="Gouzy J."/>
            <person name="Parra G."/>
            <person name="Lardier G."/>
            <person name="Chapple C."/>
            <person name="McKernan K.J."/>
            <person name="McEwan P."/>
            <person name="Bosak S."/>
            <person name="Kellis M."/>
            <person name="Volff J.-N."/>
            <person name="Guigo R."/>
            <person name="Zody M.C."/>
            <person name="Mesirov J."/>
            <person name="Lindblad-Toh K."/>
            <person name="Birren B."/>
            <person name="Nusbaum C."/>
            <person name="Kahn D."/>
            <person name="Robinson-Rechavi M."/>
            <person name="Laudet V."/>
            <person name="Schachter V."/>
            <person name="Quetier F."/>
            <person name="Saurin W."/>
            <person name="Scarpelli C."/>
            <person name="Wincker P."/>
            <person name="Lander E.S."/>
            <person name="Weissenbach J."/>
            <person name="Roest Crollius H."/>
        </authorList>
    </citation>
    <scope>NUCLEOTIDE SEQUENCE [LARGE SCALE GENOMIC DNA]</scope>
</reference>
<sequence>METSQQRWKAARSTYGEAKMLRLEVFVFCLLFAALADGQTQCVVQDECNIEVYFTIDTSETIALQESPPGSLVESIKDFTIEFVKRLADEEYRGAVRLSWKMGGLHFSQEQRVFSRLGTKAQFINGISGIRYLGKGTYIDCALTNMTQEMTQSPSPFKPLRFAVVITDGHVTGNPCGGIKVSAERARDAGIRIFAVAASRNIDETGMREIANSPAMVYRDDFMAVDLSQGRPIIHSQTIDRIIQTMKHLSYVECNSVSCLETPGPSGPKGHRGQKMQKIQVFHSHPHGGLLSSHQQQGAKGDSGGPGLKGEKGRPGDPGIEGPIGQPGIKGEPGLKGDKGEMGAQGEKAGGLSGRDGTDGQKGKIGRIGAPGCKGDPGDRGPDGHPGDVGETGPPGTDGEKGNTGRPGRSGPPGGPGDVGKKGDQGSPGLPGDPGEQGNPGIPGDPGAPGEIGRRGDYGVKGSQGPGGIKGEKGESGPEGPRGLSGETGSKGSKVRCILLPSNFSLLRGMIMLTCFPPLHRETTAFQGPEDRQGLQGNLEKTAPEAIQGMLDQEETLDHLDQRCVYLCTRIFGGGGFSSRFLTVPTLHPPFREILEDPASAILDPEDQRVIEERSAKKDLRAAEGTAVKRGSQATRELPGIPYVPPDSAMLGEPGHRGEPGRRGGRGEGGPNGDPGPEGDPGLTECDVMNYIRETCGCCDCEKRCGALDIVFVIDSSESVGLTNFTLEKNFVINTINRLGSLAKDPKSETGTRVGVVQYSHSGTFQAIRPDDPKIDSLTSFKEAVKQMEWIAGGTWTPSALKYAYDNLIRDSRRAKASVSVVVITDGRFDPRDDDSLLTYLCSDPKVDVNAIGIGDMFYQVEENEILRSIACQKDGKVLGMRRFADLVAEEFIDKIETVLCPEPVIICPDLPCKSGGGPAGQASLPWRPLGEEGSHAVVPTSMEGVANLLNGLTEQQYGLGIATMAYTAQRAKFAQGTDRQQWTELFIDSFKYVYGDIMGDPEKALKLC</sequence>
<dbReference type="SMART" id="SM00327">
    <property type="entry name" value="VWA"/>
    <property type="match status" value="2"/>
</dbReference>
<proteinExistence type="predicted"/>
<feature type="region of interest" description="Disordered" evidence="6">
    <location>
        <begin position="285"/>
        <end position="492"/>
    </location>
</feature>
<dbReference type="GO" id="GO:0007155">
    <property type="term" value="P:cell adhesion"/>
    <property type="evidence" value="ECO:0007669"/>
    <property type="project" value="UniProtKB-KW"/>
</dbReference>
<dbReference type="FunFam" id="3.40.50.410:FF:000026">
    <property type="entry name" value="Collagen, type VI, alpha 1"/>
    <property type="match status" value="1"/>
</dbReference>
<keyword evidence="7" id="KW-0732">Signal</keyword>
<feature type="chain" id="PRO_5004243919" evidence="7">
    <location>
        <begin position="39"/>
        <end position="1009"/>
    </location>
</feature>
<dbReference type="InterPro" id="IPR050525">
    <property type="entry name" value="ECM_Assembly_Org"/>
</dbReference>
<evidence type="ECO:0000256" key="6">
    <source>
        <dbReference type="SAM" id="MobiDB-lite"/>
    </source>
</evidence>
<feature type="non-terminal residue" evidence="9">
    <location>
        <position position="1"/>
    </location>
</feature>
<feature type="domain" description="VWFA" evidence="8">
    <location>
        <begin position="51"/>
        <end position="242"/>
    </location>
</feature>
<reference evidence="9" key="2">
    <citation type="submission" date="2004-02" db="EMBL/GenBank/DDBJ databases">
        <authorList>
            <consortium name="Genoscope"/>
            <consortium name="Whitehead Institute Centre for Genome Research"/>
        </authorList>
    </citation>
    <scope>NUCLEOTIDE SEQUENCE</scope>
</reference>
<dbReference type="SUPFAM" id="SSF53300">
    <property type="entry name" value="vWA-like"/>
    <property type="match status" value="2"/>
</dbReference>
<evidence type="ECO:0000256" key="3">
    <source>
        <dbReference type="ARBA" id="ARBA00022530"/>
    </source>
</evidence>
<keyword evidence="4" id="KW-0677">Repeat</keyword>